<feature type="compositionally biased region" description="Basic and acidic residues" evidence="8">
    <location>
        <begin position="106"/>
        <end position="120"/>
    </location>
</feature>
<dbReference type="NCBIfam" id="NF006548">
    <property type="entry name" value="PRK09041.1"/>
    <property type="match status" value="1"/>
</dbReference>
<evidence type="ECO:0000256" key="3">
    <source>
        <dbReference type="ARBA" id="ARBA00022475"/>
    </source>
</evidence>
<comment type="caution">
    <text evidence="11">The sequence shown here is derived from an EMBL/GenBank/DDBJ whole genome shotgun (WGS) entry which is preliminary data.</text>
</comment>
<evidence type="ECO:0000256" key="2">
    <source>
        <dbReference type="ARBA" id="ARBA00008914"/>
    </source>
</evidence>
<comment type="subcellular location">
    <subcellularLocation>
        <location evidence="1">Cell membrane</location>
        <topology evidence="1">Single-pass membrane protein</topology>
    </subcellularLocation>
</comment>
<keyword evidence="12" id="KW-1185">Reference proteome</keyword>
<feature type="domain" description="OmpA-like" evidence="10">
    <location>
        <begin position="166"/>
        <end position="285"/>
    </location>
</feature>
<dbReference type="RefSeq" id="WP_099474784.1">
    <property type="nucleotide sequence ID" value="NZ_CP041025.1"/>
</dbReference>
<evidence type="ECO:0000256" key="5">
    <source>
        <dbReference type="ARBA" id="ARBA00022989"/>
    </source>
</evidence>
<evidence type="ECO:0000256" key="7">
    <source>
        <dbReference type="PROSITE-ProRule" id="PRU00473"/>
    </source>
</evidence>
<reference evidence="11 12" key="1">
    <citation type="submission" date="2017-10" db="EMBL/GenBank/DDBJ databases">
        <title>Frigbacter circumglobatus gen. nov. sp. nov., isolated from sediment cultured in situ.</title>
        <authorList>
            <person name="Zhao Z."/>
        </authorList>
    </citation>
    <scope>NUCLEOTIDE SEQUENCE [LARGE SCALE GENOMIC DNA]</scope>
    <source>
        <strain evidence="11 12">ZYL</strain>
    </source>
</reference>
<dbReference type="Gene3D" id="3.30.1330.60">
    <property type="entry name" value="OmpA-like domain"/>
    <property type="match status" value="1"/>
</dbReference>
<dbReference type="Pfam" id="PF13677">
    <property type="entry name" value="MotB_plug"/>
    <property type="match status" value="1"/>
</dbReference>
<accession>A0A2G4YN65</accession>
<evidence type="ECO:0000256" key="4">
    <source>
        <dbReference type="ARBA" id="ARBA00022692"/>
    </source>
</evidence>
<dbReference type="PANTHER" id="PTHR30329:SF21">
    <property type="entry name" value="LIPOPROTEIN YIAD-RELATED"/>
    <property type="match status" value="1"/>
</dbReference>
<dbReference type="InterPro" id="IPR050330">
    <property type="entry name" value="Bact_OuterMem_StrucFunc"/>
</dbReference>
<organism evidence="11 12">
    <name type="scientific">Paremcibacter congregatus</name>
    <dbReference type="NCBI Taxonomy" id="2043170"/>
    <lineage>
        <taxon>Bacteria</taxon>
        <taxon>Pseudomonadati</taxon>
        <taxon>Pseudomonadota</taxon>
        <taxon>Alphaproteobacteria</taxon>
        <taxon>Emcibacterales</taxon>
        <taxon>Emcibacteraceae</taxon>
        <taxon>Paremcibacter</taxon>
    </lineage>
</organism>
<dbReference type="Proteomes" id="UP000229730">
    <property type="component" value="Unassembled WGS sequence"/>
</dbReference>
<proteinExistence type="inferred from homology"/>
<dbReference type="InterPro" id="IPR036737">
    <property type="entry name" value="OmpA-like_sf"/>
</dbReference>
<dbReference type="PANTHER" id="PTHR30329">
    <property type="entry name" value="STATOR ELEMENT OF FLAGELLAR MOTOR COMPLEX"/>
    <property type="match status" value="1"/>
</dbReference>
<dbReference type="PROSITE" id="PS51123">
    <property type="entry name" value="OMPA_2"/>
    <property type="match status" value="1"/>
</dbReference>
<comment type="similarity">
    <text evidence="2">Belongs to the MotB family.</text>
</comment>
<keyword evidence="5 9" id="KW-1133">Transmembrane helix</keyword>
<evidence type="ECO:0000256" key="9">
    <source>
        <dbReference type="SAM" id="Phobius"/>
    </source>
</evidence>
<dbReference type="InterPro" id="IPR025713">
    <property type="entry name" value="MotB-like_N_dom"/>
</dbReference>
<evidence type="ECO:0000259" key="10">
    <source>
        <dbReference type="PROSITE" id="PS51123"/>
    </source>
</evidence>
<protein>
    <submittedName>
        <fullName evidence="11">Motility protein MotB</fullName>
    </submittedName>
</protein>
<name>A0A2G4YN65_9PROT</name>
<dbReference type="InterPro" id="IPR006665">
    <property type="entry name" value="OmpA-like"/>
</dbReference>
<dbReference type="InParanoid" id="A0A2G4YN65"/>
<sequence length="293" mass="32236">MADEARPIIIKRVKKVSGGSHGGAWKVAYADFVTAMMAFFLMLWLLNATSKDQKKGLADYFTPTTASTESSSGSGDILGGVSLNTDGAQDSAVTVSIPNTAAEATPPKDAEEEAKSKEEEFEEMVAKKEQTYFEEMTDDLKTAIQQNPELAQLKNQVLIDITEDGMRIQLVDKDNRPMFRPAKADLYNYAEKMLKQIAKVVIKMPNRISISGHTDATPFSGRSNYSNWELSADRANASRRVLSESGVHSGRLAEVMGKASTEPLLPDQPKRSENRRITILLLRESPTLPAGFM</sequence>
<evidence type="ECO:0000313" key="12">
    <source>
        <dbReference type="Proteomes" id="UP000229730"/>
    </source>
</evidence>
<dbReference type="CDD" id="cd07185">
    <property type="entry name" value="OmpA_C-like"/>
    <property type="match status" value="1"/>
</dbReference>
<feature type="transmembrane region" description="Helical" evidence="9">
    <location>
        <begin position="27"/>
        <end position="46"/>
    </location>
</feature>
<evidence type="ECO:0000256" key="8">
    <source>
        <dbReference type="SAM" id="MobiDB-lite"/>
    </source>
</evidence>
<evidence type="ECO:0000256" key="6">
    <source>
        <dbReference type="ARBA" id="ARBA00023136"/>
    </source>
</evidence>
<feature type="region of interest" description="Disordered" evidence="8">
    <location>
        <begin position="98"/>
        <end position="120"/>
    </location>
</feature>
<dbReference type="EMBL" id="PDEM01000031">
    <property type="protein sequence ID" value="PHZ83723.1"/>
    <property type="molecule type" value="Genomic_DNA"/>
</dbReference>
<dbReference type="FunCoup" id="A0A2G4YN65">
    <property type="interactions" value="192"/>
</dbReference>
<keyword evidence="6 7" id="KW-0472">Membrane</keyword>
<keyword evidence="4 9" id="KW-0812">Transmembrane</keyword>
<dbReference type="Pfam" id="PF00691">
    <property type="entry name" value="OmpA"/>
    <property type="match status" value="1"/>
</dbReference>
<dbReference type="GO" id="GO:0005886">
    <property type="term" value="C:plasma membrane"/>
    <property type="evidence" value="ECO:0007669"/>
    <property type="project" value="UniProtKB-SubCell"/>
</dbReference>
<dbReference type="SUPFAM" id="SSF103088">
    <property type="entry name" value="OmpA-like"/>
    <property type="match status" value="1"/>
</dbReference>
<dbReference type="OrthoDB" id="7170686at2"/>
<keyword evidence="3" id="KW-1003">Cell membrane</keyword>
<gene>
    <name evidence="11" type="ORF">CRD36_15220</name>
</gene>
<evidence type="ECO:0000256" key="1">
    <source>
        <dbReference type="ARBA" id="ARBA00004162"/>
    </source>
</evidence>
<dbReference type="AlphaFoldDB" id="A0A2G4YN65"/>
<evidence type="ECO:0000313" key="11">
    <source>
        <dbReference type="EMBL" id="PHZ83723.1"/>
    </source>
</evidence>